<evidence type="ECO:0000313" key="2">
    <source>
        <dbReference type="EMBL" id="MCY9532001.1"/>
    </source>
</evidence>
<keyword evidence="3" id="KW-1185">Reference proteome</keyword>
<accession>A0ABT4EE31</accession>
<organism evidence="2 3">
    <name type="scientific">Paenibacillus alvei</name>
    <name type="common">Bacillus alvei</name>
    <dbReference type="NCBI Taxonomy" id="44250"/>
    <lineage>
        <taxon>Bacteria</taxon>
        <taxon>Bacillati</taxon>
        <taxon>Bacillota</taxon>
        <taxon>Bacilli</taxon>
        <taxon>Bacillales</taxon>
        <taxon>Paenibacillaceae</taxon>
        <taxon>Paenibacillus</taxon>
    </lineage>
</organism>
<reference evidence="2 3" key="1">
    <citation type="submission" date="2022-05" db="EMBL/GenBank/DDBJ databases">
        <title>Genome Sequencing of Bee-Associated Microbes.</title>
        <authorList>
            <person name="Dunlap C."/>
        </authorList>
    </citation>
    <scope>NUCLEOTIDE SEQUENCE [LARGE SCALE GENOMIC DNA]</scope>
    <source>
        <strain evidence="2 3">NRRL NRS-750</strain>
    </source>
</reference>
<gene>
    <name evidence="2" type="ORF">M5X04_22085</name>
</gene>
<proteinExistence type="predicted"/>
<comment type="caution">
    <text evidence="2">The sequence shown here is derived from an EMBL/GenBank/DDBJ whole genome shotgun (WGS) entry which is preliminary data.</text>
</comment>
<protein>
    <submittedName>
        <fullName evidence="2">Zinc ribbon domain-containing protein</fullName>
    </submittedName>
</protein>
<sequence length="252" mass="28865">MNRFIQVIKDGASKASEKAHNMMEMNRVQAQIVAKRKEWKQNVYDIGELVYDAYKKNDLTLAEEGLKEIAKLNLLVEEEMKLLDWKVSELRKQKRCECGEIAPFSANYCSVCGRKLPEPPQVEEEEIDELGMAFLKAKREEQEEAAAAQEAVRYPEHTDYKEHDYTYEEEEEDEHVLEPHAEDSQNSASSDQGRLKQGGAADRDHDDLNVTVGGRRITIMKEEEIAGRRCSNCNSTADEEAKWCERCGTPFV</sequence>
<evidence type="ECO:0000313" key="3">
    <source>
        <dbReference type="Proteomes" id="UP001527090"/>
    </source>
</evidence>
<feature type="region of interest" description="Disordered" evidence="1">
    <location>
        <begin position="141"/>
        <end position="160"/>
    </location>
</feature>
<name>A0ABT4EE31_PAEAL</name>
<evidence type="ECO:0000256" key="1">
    <source>
        <dbReference type="SAM" id="MobiDB-lite"/>
    </source>
</evidence>
<dbReference type="RefSeq" id="WP_028533561.1">
    <property type="nucleotide sequence ID" value="NZ_JAMDLY010000017.1"/>
</dbReference>
<dbReference type="Proteomes" id="UP001527090">
    <property type="component" value="Unassembled WGS sequence"/>
</dbReference>
<feature type="region of interest" description="Disordered" evidence="1">
    <location>
        <begin position="166"/>
        <end position="209"/>
    </location>
</feature>
<dbReference type="EMBL" id="JAMDLY010000017">
    <property type="protein sequence ID" value="MCY9532001.1"/>
    <property type="molecule type" value="Genomic_DNA"/>
</dbReference>